<feature type="domain" description="Glycosyltransferase subfamily 4-like N-terminal" evidence="1">
    <location>
        <begin position="40"/>
        <end position="179"/>
    </location>
</feature>
<gene>
    <name evidence="2" type="ORF">I7X39_13950</name>
</gene>
<dbReference type="PANTHER" id="PTHR12526">
    <property type="entry name" value="GLYCOSYLTRANSFERASE"/>
    <property type="match status" value="1"/>
</dbReference>
<dbReference type="EMBL" id="JAEDAK010000009">
    <property type="protein sequence ID" value="MBH9578004.1"/>
    <property type="molecule type" value="Genomic_DNA"/>
</dbReference>
<dbReference type="SUPFAM" id="SSF53756">
    <property type="entry name" value="UDP-Glycosyltransferase/glycogen phosphorylase"/>
    <property type="match status" value="1"/>
</dbReference>
<dbReference type="Pfam" id="PF13439">
    <property type="entry name" value="Glyco_transf_4"/>
    <property type="match status" value="1"/>
</dbReference>
<sequence>MARVERVLHLISGLGQGGAEAALERLLHSARAQSPEIAQEVLSLGGLGPVGERLRAAGFAVQALGLSGRRPLRLLGLWRWLRAHRQGALLQTWMYHADLLGALLARPAGIRRLVWNVRQTGLGVADIRPGTRLVVRLCAWLSGRPSAIVTNAHSAIAVHVAQGYRAARFHWIPNGFDTQTFRPDAEARQTLRREWRVTDGELLVGLVARLDPQKDHANFLQAAARLHQAWPAARFVLVGSGIPQDAALGVAIERLKLPVLRLDNRADIPAILSALDLFCLSSRAEGFPNVLGEAMACACACVSTRCGDADQLLPPECLVPPQDPEALAQALLRWAQAGPQARQRLGERLRAEVTERFPQQAVWPRYLALYESL</sequence>
<dbReference type="AlphaFoldDB" id="A0A931J1U6"/>
<dbReference type="Gene3D" id="3.40.50.2000">
    <property type="entry name" value="Glycogen Phosphorylase B"/>
    <property type="match status" value="2"/>
</dbReference>
<name>A0A931J1U6_9BURK</name>
<dbReference type="GO" id="GO:0016757">
    <property type="term" value="F:glycosyltransferase activity"/>
    <property type="evidence" value="ECO:0007669"/>
    <property type="project" value="UniProtKB-ARBA"/>
</dbReference>
<protein>
    <submittedName>
        <fullName evidence="2">Glycosyltransferase</fullName>
    </submittedName>
</protein>
<comment type="caution">
    <text evidence="2">The sequence shown here is derived from an EMBL/GenBank/DDBJ whole genome shotgun (WGS) entry which is preliminary data.</text>
</comment>
<dbReference type="RefSeq" id="WP_198111775.1">
    <property type="nucleotide sequence ID" value="NZ_JAEDAK010000009.1"/>
</dbReference>
<dbReference type="Proteomes" id="UP000613266">
    <property type="component" value="Unassembled WGS sequence"/>
</dbReference>
<reference evidence="2" key="1">
    <citation type="submission" date="2020-12" db="EMBL/GenBank/DDBJ databases">
        <title>The genome sequence of Inhella sp. 1Y17.</title>
        <authorList>
            <person name="Liu Y."/>
        </authorList>
    </citation>
    <scope>NUCLEOTIDE SEQUENCE</scope>
    <source>
        <strain evidence="2">1Y17</strain>
    </source>
</reference>
<accession>A0A931J1U6</accession>
<dbReference type="InterPro" id="IPR028098">
    <property type="entry name" value="Glyco_trans_4-like_N"/>
</dbReference>
<evidence type="ECO:0000313" key="2">
    <source>
        <dbReference type="EMBL" id="MBH9578004.1"/>
    </source>
</evidence>
<evidence type="ECO:0000259" key="1">
    <source>
        <dbReference type="Pfam" id="PF13439"/>
    </source>
</evidence>
<proteinExistence type="predicted"/>
<evidence type="ECO:0000313" key="3">
    <source>
        <dbReference type="Proteomes" id="UP000613266"/>
    </source>
</evidence>
<dbReference type="Pfam" id="PF13692">
    <property type="entry name" value="Glyco_trans_1_4"/>
    <property type="match status" value="1"/>
</dbReference>
<dbReference type="PANTHER" id="PTHR12526:SF636">
    <property type="entry name" value="BLL3647 PROTEIN"/>
    <property type="match status" value="1"/>
</dbReference>
<organism evidence="2 3">
    <name type="scientific">Inhella proteolytica</name>
    <dbReference type="NCBI Taxonomy" id="2795029"/>
    <lineage>
        <taxon>Bacteria</taxon>
        <taxon>Pseudomonadati</taxon>
        <taxon>Pseudomonadota</taxon>
        <taxon>Betaproteobacteria</taxon>
        <taxon>Burkholderiales</taxon>
        <taxon>Sphaerotilaceae</taxon>
        <taxon>Inhella</taxon>
    </lineage>
</organism>
<keyword evidence="3" id="KW-1185">Reference proteome</keyword>